<keyword evidence="5" id="KW-0479">Metal-binding</keyword>
<evidence type="ECO:0000256" key="4">
    <source>
        <dbReference type="ARBA" id="ARBA00014394"/>
    </source>
</evidence>
<gene>
    <name evidence="12" type="ORF">TrCOL_g3046</name>
</gene>
<dbReference type="Gene3D" id="2.30.130.40">
    <property type="entry name" value="LON domain-like"/>
    <property type="match status" value="1"/>
</dbReference>
<proteinExistence type="inferred from homology"/>
<evidence type="ECO:0000256" key="9">
    <source>
        <dbReference type="SAM" id="MobiDB-lite"/>
    </source>
</evidence>
<dbReference type="CDD" id="cd15777">
    <property type="entry name" value="CRBN_C_like"/>
    <property type="match status" value="1"/>
</dbReference>
<evidence type="ECO:0000313" key="12">
    <source>
        <dbReference type="EMBL" id="GMI26245.1"/>
    </source>
</evidence>
<dbReference type="OrthoDB" id="267517at2759"/>
<comment type="subcellular location">
    <subcellularLocation>
        <location evidence="1">Nucleus</location>
    </subcellularLocation>
</comment>
<protein>
    <recommendedName>
        <fullName evidence="4">Protein cereblon</fullName>
    </recommendedName>
</protein>
<dbReference type="AlphaFoldDB" id="A0A9W7G0L6"/>
<evidence type="ECO:0000256" key="5">
    <source>
        <dbReference type="ARBA" id="ARBA00022723"/>
    </source>
</evidence>
<dbReference type="GO" id="GO:0046872">
    <property type="term" value="F:metal ion binding"/>
    <property type="evidence" value="ECO:0007669"/>
    <property type="project" value="UniProtKB-KW"/>
</dbReference>
<feature type="domain" description="CULT" evidence="11">
    <location>
        <begin position="356"/>
        <end position="471"/>
    </location>
</feature>
<evidence type="ECO:0000256" key="1">
    <source>
        <dbReference type="ARBA" id="ARBA00004123"/>
    </source>
</evidence>
<dbReference type="SUPFAM" id="SSF88697">
    <property type="entry name" value="PUA domain-like"/>
    <property type="match status" value="1"/>
</dbReference>
<evidence type="ECO:0000256" key="8">
    <source>
        <dbReference type="ARBA" id="ARBA00023242"/>
    </source>
</evidence>
<dbReference type="EMBL" id="BRYA01000625">
    <property type="protein sequence ID" value="GMI26245.1"/>
    <property type="molecule type" value="Genomic_DNA"/>
</dbReference>
<sequence length="471" mass="51572">MSSEPPPSLMAQIRAGIIFQAAVMARRIRLRNQQPSTPRAPASRHSYLGEGQNVPSLSTLHDPLPHDKIMPLVKAMTSSGRILLPILLLPDVVLLPSQTLPVRMSPYDPTNMYLKNALADSSDGSPVLLGVMNAEMEPSCPVEERVGCIAEVKSFHDSDATLDGGSAVTLTGLRRFLLTTLLSSSDSYTNPLDHRMIGQRSRTPSCMWAVVSLTPESLPPLPRQLGSLSSRSGIPEFLLQRNEIGQMVSRIRAACTNDESGRDSPPSSSPEKKQKVTPPPFQSILPPLPPPSCDALFFSFWISDNLPLDNAKRYRLLRYPTAQQRLTYVLEIMGLKRERPSLASDPPSPNLDPPTTPHLLCSTCLSPLAPMTSVFSVPGALGSNSAYVNPHGIVHQTITLRSISRSVALEGSLPTLRDSWFPGYAWTILYCECGEHLGWKFIYIPDGGQQGREEWVNEFYGIRASALTNSG</sequence>
<keyword evidence="13" id="KW-1185">Reference proteome</keyword>
<comment type="pathway">
    <text evidence="2">Protein modification; protein ubiquitination.</text>
</comment>
<organism evidence="12 13">
    <name type="scientific">Triparma columacea</name>
    <dbReference type="NCBI Taxonomy" id="722753"/>
    <lineage>
        <taxon>Eukaryota</taxon>
        <taxon>Sar</taxon>
        <taxon>Stramenopiles</taxon>
        <taxon>Ochrophyta</taxon>
        <taxon>Bolidophyceae</taxon>
        <taxon>Parmales</taxon>
        <taxon>Triparmaceae</taxon>
        <taxon>Triparma</taxon>
    </lineage>
</organism>
<name>A0A9W7G0L6_9STRA</name>
<dbReference type="Proteomes" id="UP001165065">
    <property type="component" value="Unassembled WGS sequence"/>
</dbReference>
<evidence type="ECO:0000256" key="2">
    <source>
        <dbReference type="ARBA" id="ARBA00004906"/>
    </source>
</evidence>
<keyword evidence="6" id="KW-0833">Ubl conjugation pathway</keyword>
<dbReference type="PROSITE" id="PS51787">
    <property type="entry name" value="LON_N"/>
    <property type="match status" value="1"/>
</dbReference>
<evidence type="ECO:0000259" key="11">
    <source>
        <dbReference type="PROSITE" id="PS51788"/>
    </source>
</evidence>
<evidence type="ECO:0000256" key="3">
    <source>
        <dbReference type="ARBA" id="ARBA00005293"/>
    </source>
</evidence>
<dbReference type="FunFam" id="2.170.150.20:FF:000007">
    <property type="entry name" value="Protein cereblon"/>
    <property type="match status" value="1"/>
</dbReference>
<evidence type="ECO:0000313" key="13">
    <source>
        <dbReference type="Proteomes" id="UP001165065"/>
    </source>
</evidence>
<feature type="region of interest" description="Disordered" evidence="9">
    <location>
        <begin position="256"/>
        <end position="285"/>
    </location>
</feature>
<dbReference type="InterPro" id="IPR046336">
    <property type="entry name" value="Lon_prtase_N_sf"/>
</dbReference>
<comment type="caution">
    <text evidence="12">The sequence shown here is derived from an EMBL/GenBank/DDBJ whole genome shotgun (WGS) entry which is preliminary data.</text>
</comment>
<feature type="region of interest" description="Disordered" evidence="9">
    <location>
        <begin position="31"/>
        <end position="52"/>
    </location>
</feature>
<evidence type="ECO:0000259" key="10">
    <source>
        <dbReference type="PROSITE" id="PS51787"/>
    </source>
</evidence>
<dbReference type="InterPro" id="IPR034750">
    <property type="entry name" value="CULT"/>
</dbReference>
<dbReference type="PROSITE" id="PS51788">
    <property type="entry name" value="CULT"/>
    <property type="match status" value="1"/>
</dbReference>
<keyword evidence="7" id="KW-0862">Zinc</keyword>
<reference evidence="13" key="1">
    <citation type="journal article" date="2023" name="Commun. Biol.">
        <title>Genome analysis of Parmales, the sister group of diatoms, reveals the evolutionary specialization of diatoms from phago-mixotrophs to photoautotrophs.</title>
        <authorList>
            <person name="Ban H."/>
            <person name="Sato S."/>
            <person name="Yoshikawa S."/>
            <person name="Yamada K."/>
            <person name="Nakamura Y."/>
            <person name="Ichinomiya M."/>
            <person name="Sato N."/>
            <person name="Blanc-Mathieu R."/>
            <person name="Endo H."/>
            <person name="Kuwata A."/>
            <person name="Ogata H."/>
        </authorList>
    </citation>
    <scope>NUCLEOTIDE SEQUENCE [LARGE SCALE GENOMIC DNA]</scope>
</reference>
<dbReference type="InterPro" id="IPR004910">
    <property type="entry name" value="Yippee/Mis18/Cereblon"/>
</dbReference>
<dbReference type="GO" id="GO:0005634">
    <property type="term" value="C:nucleus"/>
    <property type="evidence" value="ECO:0007669"/>
    <property type="project" value="UniProtKB-SubCell"/>
</dbReference>
<dbReference type="InterPro" id="IPR003111">
    <property type="entry name" value="Lon_prtase_N"/>
</dbReference>
<dbReference type="Pfam" id="PF03226">
    <property type="entry name" value="Yippee-Mis18"/>
    <property type="match status" value="1"/>
</dbReference>
<accession>A0A9W7G0L6</accession>
<keyword evidence="8" id="KW-0539">Nucleus</keyword>
<dbReference type="Gene3D" id="2.170.150.20">
    <property type="entry name" value="Peptide methionine sulfoxide reductase"/>
    <property type="match status" value="1"/>
</dbReference>
<dbReference type="Gene3D" id="1.20.58.1480">
    <property type="match status" value="1"/>
</dbReference>
<evidence type="ECO:0000256" key="6">
    <source>
        <dbReference type="ARBA" id="ARBA00022786"/>
    </source>
</evidence>
<dbReference type="InterPro" id="IPR015947">
    <property type="entry name" value="PUA-like_sf"/>
</dbReference>
<feature type="domain" description="Lon N-terminal" evidence="10">
    <location>
        <begin position="84"/>
        <end position="337"/>
    </location>
</feature>
<evidence type="ECO:0000256" key="7">
    <source>
        <dbReference type="ARBA" id="ARBA00022833"/>
    </source>
</evidence>
<dbReference type="Pfam" id="PF02190">
    <property type="entry name" value="LON_substr_bdg"/>
    <property type="match status" value="1"/>
</dbReference>
<comment type="similarity">
    <text evidence="3">Belongs to the CRBN family.</text>
</comment>